<dbReference type="PANTHER" id="PTHR47074">
    <property type="entry name" value="BNAC02G40300D PROTEIN"/>
    <property type="match status" value="1"/>
</dbReference>
<proteinExistence type="predicted"/>
<evidence type="ECO:0000313" key="3">
    <source>
        <dbReference type="Proteomes" id="UP001358586"/>
    </source>
</evidence>
<protein>
    <recommendedName>
        <fullName evidence="1">RNase H type-1 domain-containing protein</fullName>
    </recommendedName>
</protein>
<sequence>MKNQLHMSFETVILRSKSSREDLGFKNVIIEGDSVTVVKKLQKTEERNDRSVIGGLINEIQGKIRNFRTLVFSHIPRGANEAAHAMAAWERRSESLTSGWKKPRQRSN</sequence>
<dbReference type="EMBL" id="JARKNE010000001">
    <property type="protein sequence ID" value="KAK5845462.1"/>
    <property type="molecule type" value="Genomic_DNA"/>
</dbReference>
<dbReference type="InterPro" id="IPR036397">
    <property type="entry name" value="RNaseH_sf"/>
</dbReference>
<dbReference type="InterPro" id="IPR052929">
    <property type="entry name" value="RNase_H-like_EbsB-rel"/>
</dbReference>
<dbReference type="Pfam" id="PF13456">
    <property type="entry name" value="RVT_3"/>
    <property type="match status" value="1"/>
</dbReference>
<dbReference type="Proteomes" id="UP001358586">
    <property type="component" value="Chromosome 1"/>
</dbReference>
<dbReference type="Gene3D" id="3.30.420.10">
    <property type="entry name" value="Ribonuclease H-like superfamily/Ribonuclease H"/>
    <property type="match status" value="1"/>
</dbReference>
<feature type="domain" description="RNase H type-1" evidence="1">
    <location>
        <begin position="22"/>
        <end position="89"/>
    </location>
</feature>
<dbReference type="InterPro" id="IPR002156">
    <property type="entry name" value="RNaseH_domain"/>
</dbReference>
<name>A0ABR0R2R0_GOSAR</name>
<keyword evidence="3" id="KW-1185">Reference proteome</keyword>
<dbReference type="PANTHER" id="PTHR47074:SF61">
    <property type="entry name" value="RNASE H TYPE-1 DOMAIN-CONTAINING PROTEIN"/>
    <property type="match status" value="1"/>
</dbReference>
<comment type="caution">
    <text evidence="2">The sequence shown here is derived from an EMBL/GenBank/DDBJ whole genome shotgun (WGS) entry which is preliminary data.</text>
</comment>
<accession>A0ABR0R2R0</accession>
<gene>
    <name evidence="2" type="ORF">PVK06_001649</name>
</gene>
<reference evidence="2 3" key="1">
    <citation type="submission" date="2023-03" db="EMBL/GenBank/DDBJ databases">
        <title>WGS of Gossypium arboreum.</title>
        <authorList>
            <person name="Yu D."/>
        </authorList>
    </citation>
    <scope>NUCLEOTIDE SEQUENCE [LARGE SCALE GENOMIC DNA]</scope>
    <source>
        <tissue evidence="2">Leaf</tissue>
    </source>
</reference>
<organism evidence="2 3">
    <name type="scientific">Gossypium arboreum</name>
    <name type="common">Tree cotton</name>
    <name type="synonym">Gossypium nanking</name>
    <dbReference type="NCBI Taxonomy" id="29729"/>
    <lineage>
        <taxon>Eukaryota</taxon>
        <taxon>Viridiplantae</taxon>
        <taxon>Streptophyta</taxon>
        <taxon>Embryophyta</taxon>
        <taxon>Tracheophyta</taxon>
        <taxon>Spermatophyta</taxon>
        <taxon>Magnoliopsida</taxon>
        <taxon>eudicotyledons</taxon>
        <taxon>Gunneridae</taxon>
        <taxon>Pentapetalae</taxon>
        <taxon>rosids</taxon>
        <taxon>malvids</taxon>
        <taxon>Malvales</taxon>
        <taxon>Malvaceae</taxon>
        <taxon>Malvoideae</taxon>
        <taxon>Gossypium</taxon>
    </lineage>
</organism>
<evidence type="ECO:0000259" key="1">
    <source>
        <dbReference type="Pfam" id="PF13456"/>
    </source>
</evidence>
<evidence type="ECO:0000313" key="2">
    <source>
        <dbReference type="EMBL" id="KAK5845462.1"/>
    </source>
</evidence>